<dbReference type="Pfam" id="PF07691">
    <property type="entry name" value="PA14"/>
    <property type="match status" value="1"/>
</dbReference>
<accession>A0A6I4HW41</accession>
<dbReference type="InterPro" id="IPR025705">
    <property type="entry name" value="Beta_hexosaminidase_sua/sub"/>
</dbReference>
<dbReference type="AlphaFoldDB" id="A0A6I4HW41"/>
<dbReference type="KEGG" id="mgik:GO620_006270"/>
<evidence type="ECO:0000256" key="3">
    <source>
        <dbReference type="ARBA" id="ARBA00012663"/>
    </source>
</evidence>
<dbReference type="PRINTS" id="PR00738">
    <property type="entry name" value="GLHYDRLASE20"/>
</dbReference>
<dbReference type="Proteomes" id="UP000429232">
    <property type="component" value="Chromosome"/>
</dbReference>
<dbReference type="GO" id="GO:0005975">
    <property type="term" value="P:carbohydrate metabolic process"/>
    <property type="evidence" value="ECO:0007669"/>
    <property type="project" value="InterPro"/>
</dbReference>
<dbReference type="Gene3D" id="2.60.120.380">
    <property type="match status" value="1"/>
</dbReference>
<dbReference type="InterPro" id="IPR011658">
    <property type="entry name" value="PA14_dom"/>
</dbReference>
<sequence length="776" mass="86418">MSFSFTKKIPFLVTLLAIITLNIFDASAQNGGKYAGIIPAPVKLSPSAGNFILSRQTRIIADSVDNKAVRFFAAYLKDKWAFSNQLLPNTGNTTQNSIVLTAVGTEGLASEGYRLTITPSQIVIAGKGAGLFYGIQTLMQLFPLERSGSVEIPCLTAEDYPRFGYRGLHLDVCRHFFSVQMVKRYIDLMAAYKLNTFHWHLTDDQGWRIEIKKYPKLTTVASQRAQTVIGNYHDRTPQQYDAIPYGGFYTQDQIREVVKYAADRYINVVPEIEMPGHATAALAAYPELGCEPEKQVQVAQTWGVFKDIYCPSDKTFAFLEDVLTEVMELFPSKYIHIGGDEVPKDAWVKSAFCQDMIKRLKLKNEHGLQSYFIQRIEKFVNSEGRSIIGWDEILEGGLAPNATVMSWRGEAGGIEAAKQNHDVIMTPGSGGMYLDAAQGKSDLEPYGIGSYAPLNKTYAYNPTPTVLTDDQKKHIVGVQANIWTEYIATDAKLEYMLLPRMLALAEVAWSPMANKDFTDFSQARLPRHLARLDMAGYNYRVPSAIGAPDSIMVGPELKVLLKSPVEGAKIYYSIDNYQPGETDLIYQNPFALPVPQDQYRQLQTVVVTPAGHRSVITKGTIYNRAALAALNFTPANQGGLKYKLLGGRFTNTDQINTANVLDTGIVKGFYTTDFKKANKGGFGVVYDGYIRVDADGKYTFSTKSYDGSTLTIDDQPVVVNDGRHSTFERGGEVMLQKGYHRFVVKYFDFGASGALQIFWTAPGKIKMDLTPDYLYY</sequence>
<feature type="active site" description="Proton donor" evidence="6">
    <location>
        <position position="341"/>
    </location>
</feature>
<dbReference type="EMBL" id="CP066775">
    <property type="protein sequence ID" value="QQL51052.1"/>
    <property type="molecule type" value="Genomic_DNA"/>
</dbReference>
<evidence type="ECO:0000256" key="1">
    <source>
        <dbReference type="ARBA" id="ARBA00001231"/>
    </source>
</evidence>
<dbReference type="SUPFAM" id="SSF51445">
    <property type="entry name" value="(Trans)glycosidases"/>
    <property type="match status" value="1"/>
</dbReference>
<evidence type="ECO:0000256" key="2">
    <source>
        <dbReference type="ARBA" id="ARBA00006285"/>
    </source>
</evidence>
<dbReference type="InterPro" id="IPR037524">
    <property type="entry name" value="PA14/GLEYA"/>
</dbReference>
<evidence type="ECO:0000313" key="9">
    <source>
        <dbReference type="Proteomes" id="UP000429232"/>
    </source>
</evidence>
<dbReference type="PROSITE" id="PS51820">
    <property type="entry name" value="PA14"/>
    <property type="match status" value="1"/>
</dbReference>
<dbReference type="GO" id="GO:0030203">
    <property type="term" value="P:glycosaminoglycan metabolic process"/>
    <property type="evidence" value="ECO:0007669"/>
    <property type="project" value="TreeGrafter"/>
</dbReference>
<dbReference type="InterPro" id="IPR029018">
    <property type="entry name" value="Hex-like_dom2"/>
</dbReference>
<dbReference type="Gene3D" id="3.20.20.80">
    <property type="entry name" value="Glycosidases"/>
    <property type="match status" value="1"/>
</dbReference>
<keyword evidence="4 8" id="KW-0378">Hydrolase</keyword>
<evidence type="ECO:0000256" key="4">
    <source>
        <dbReference type="ARBA" id="ARBA00022801"/>
    </source>
</evidence>
<dbReference type="PANTHER" id="PTHR22600">
    <property type="entry name" value="BETA-HEXOSAMINIDASE"/>
    <property type="match status" value="1"/>
</dbReference>
<dbReference type="InterPro" id="IPR015883">
    <property type="entry name" value="Glyco_hydro_20_cat"/>
</dbReference>
<dbReference type="SUPFAM" id="SSF56988">
    <property type="entry name" value="Anthrax protective antigen"/>
    <property type="match status" value="1"/>
</dbReference>
<reference evidence="8 9" key="1">
    <citation type="submission" date="2020-12" db="EMBL/GenBank/DDBJ databases">
        <title>HMF7856_wgs.fasta genome submission.</title>
        <authorList>
            <person name="Kang H."/>
            <person name="Kim H."/>
            <person name="Joh K."/>
        </authorList>
    </citation>
    <scope>NUCLEOTIDE SEQUENCE [LARGE SCALE GENOMIC DNA]</scope>
    <source>
        <strain evidence="8 9">HMF7856</strain>
    </source>
</reference>
<keyword evidence="9" id="KW-1185">Reference proteome</keyword>
<dbReference type="RefSeq" id="WP_157523627.1">
    <property type="nucleotide sequence ID" value="NZ_CP066775.1"/>
</dbReference>
<evidence type="ECO:0000259" key="7">
    <source>
        <dbReference type="PROSITE" id="PS51820"/>
    </source>
</evidence>
<dbReference type="GO" id="GO:0004563">
    <property type="term" value="F:beta-N-acetylhexosaminidase activity"/>
    <property type="evidence" value="ECO:0007669"/>
    <property type="project" value="UniProtKB-EC"/>
</dbReference>
<comment type="catalytic activity">
    <reaction evidence="1">
        <text>Hydrolysis of terminal non-reducing N-acetyl-D-hexosamine residues in N-acetyl-beta-D-hexosaminides.</text>
        <dbReference type="EC" id="3.2.1.52"/>
    </reaction>
</comment>
<dbReference type="SMART" id="SM00758">
    <property type="entry name" value="PA14"/>
    <property type="match status" value="1"/>
</dbReference>
<dbReference type="Gene3D" id="3.30.379.10">
    <property type="entry name" value="Chitobiase/beta-hexosaminidase domain 2-like"/>
    <property type="match status" value="1"/>
</dbReference>
<dbReference type="SUPFAM" id="SSF55545">
    <property type="entry name" value="beta-N-acetylhexosaminidase-like domain"/>
    <property type="match status" value="1"/>
</dbReference>
<dbReference type="Pfam" id="PF02838">
    <property type="entry name" value="Glyco_hydro_20b"/>
    <property type="match status" value="1"/>
</dbReference>
<proteinExistence type="inferred from homology"/>
<organism evidence="8 9">
    <name type="scientific">Mucilaginibacter ginkgonis</name>
    <dbReference type="NCBI Taxonomy" id="2682091"/>
    <lineage>
        <taxon>Bacteria</taxon>
        <taxon>Pseudomonadati</taxon>
        <taxon>Bacteroidota</taxon>
        <taxon>Sphingobacteriia</taxon>
        <taxon>Sphingobacteriales</taxon>
        <taxon>Sphingobacteriaceae</taxon>
        <taxon>Mucilaginibacter</taxon>
    </lineage>
</organism>
<protein>
    <recommendedName>
        <fullName evidence="3">beta-N-acetylhexosaminidase</fullName>
        <ecNumber evidence="3">3.2.1.52</ecNumber>
    </recommendedName>
</protein>
<keyword evidence="5" id="KW-0326">Glycosidase</keyword>
<comment type="similarity">
    <text evidence="2">Belongs to the glycosyl hydrolase 20 family.</text>
</comment>
<feature type="domain" description="PA14" evidence="7">
    <location>
        <begin position="635"/>
        <end position="774"/>
    </location>
</feature>
<dbReference type="InterPro" id="IPR017853">
    <property type="entry name" value="GH"/>
</dbReference>
<evidence type="ECO:0000256" key="6">
    <source>
        <dbReference type="PIRSR" id="PIRSR625705-1"/>
    </source>
</evidence>
<dbReference type="CDD" id="cd06563">
    <property type="entry name" value="GH20_chitobiase-like"/>
    <property type="match status" value="1"/>
</dbReference>
<name>A0A6I4HW41_9SPHI</name>
<dbReference type="PANTHER" id="PTHR22600:SF57">
    <property type="entry name" value="BETA-N-ACETYLHEXOSAMINIDASE"/>
    <property type="match status" value="1"/>
</dbReference>
<gene>
    <name evidence="8" type="ORF">GO620_006270</name>
</gene>
<evidence type="ECO:0000313" key="8">
    <source>
        <dbReference type="EMBL" id="QQL51052.1"/>
    </source>
</evidence>
<dbReference type="GO" id="GO:0016020">
    <property type="term" value="C:membrane"/>
    <property type="evidence" value="ECO:0007669"/>
    <property type="project" value="TreeGrafter"/>
</dbReference>
<dbReference type="EC" id="3.2.1.52" evidence="3"/>
<dbReference type="InterPro" id="IPR015882">
    <property type="entry name" value="HEX_bac_N"/>
</dbReference>
<evidence type="ECO:0000256" key="5">
    <source>
        <dbReference type="ARBA" id="ARBA00023295"/>
    </source>
</evidence>
<dbReference type="Pfam" id="PF00728">
    <property type="entry name" value="Glyco_hydro_20"/>
    <property type="match status" value="1"/>
</dbReference>